<keyword evidence="4" id="KW-0547">Nucleotide-binding</keyword>
<feature type="transmembrane region" description="Helical" evidence="9">
    <location>
        <begin position="1162"/>
        <end position="1180"/>
    </location>
</feature>
<dbReference type="InterPro" id="IPR036412">
    <property type="entry name" value="HAD-like_sf"/>
</dbReference>
<evidence type="ECO:0000256" key="6">
    <source>
        <dbReference type="ARBA" id="ARBA00022967"/>
    </source>
</evidence>
<dbReference type="SUPFAM" id="SSF81653">
    <property type="entry name" value="Calcium ATPase, transduction domain A"/>
    <property type="match status" value="1"/>
</dbReference>
<evidence type="ECO:0000256" key="7">
    <source>
        <dbReference type="ARBA" id="ARBA00022989"/>
    </source>
</evidence>
<dbReference type="Pfam" id="PF13246">
    <property type="entry name" value="Cation_ATPase"/>
    <property type="match status" value="1"/>
</dbReference>
<evidence type="ECO:0000256" key="9">
    <source>
        <dbReference type="SAM" id="Phobius"/>
    </source>
</evidence>
<dbReference type="GO" id="GO:1902600">
    <property type="term" value="P:proton transmembrane transport"/>
    <property type="evidence" value="ECO:0007669"/>
    <property type="project" value="TreeGrafter"/>
</dbReference>
<dbReference type="Pfam" id="PF00122">
    <property type="entry name" value="E1-E2_ATPase"/>
    <property type="match status" value="1"/>
</dbReference>
<dbReference type="SUPFAM" id="SSF81665">
    <property type="entry name" value="Calcium ATPase, transmembrane domain M"/>
    <property type="match status" value="1"/>
</dbReference>
<sequence>MPAVRPSLQTQLCTELHLQLYAEQNRRYPRSGLCAINFYIYEFWRRRGNHSLLRNFRSAVEPRQNMVQHSVPGPSPPFLKVLYVGSHTWPPYHMSRILCGILASRRMKPTAHCEEFELLRFGFVNPCQLFLRLFFNVRRTSEASAISSSFDSMGADFDTPSLESGDIVPGRPLFCGKRSSFRPVSSGLAFHDTSASDGQAPSHSIPIGFRTLSIQVSQRQPTEKSKDEVVDFFQQLTFHTVTVEKLCQMFGVSPDYGLDKLVASRNAERDGKNTISQPRPRYIWKFLGYMFGGFCSILWVGVIVFFICWRPLSNPPSPTNLALAILLILVILFQATFSAFQDWSTGRVMNSILDLLPAECVVIRDGETIRMPASDLVVGDVVKLSVGNKVPADMRLIQTSGDIRFDRAVLTGESEEVEGSVDIEDKRESFLEASNIAMMGTHVTNGHGKGVVVLTGGRTVMGRISKLTTSTKQKPTLIQQEIARFIRIIIALTVILCLSIAIAWLAWLRRDHPAFMNLVAMLNNVMGCVVAFIPEGVPIAVTLTLSLVARRMKSVQVLPKSLSTVETLGCVTVICSDKTGTLTQNRMSVLSVGFVDKSYDVAQFQQKLSNSDEANAAHHHLLKASVLCNGAAFDAATAHLPIADREINGDATDGAILRFVESVGPASHIRDTNTQVFQIPFNSKNKWMLTMYLEDGADSHERHPESVIFVKGAPDVLLPFCTSYWSAITNDVQPFDSSAQSQVVALQEQWSRGGQRVILVAMRRYTPYAALGSNELVREITQSGLEGLTIIGLLGIMDPPRLETARTVSECRRAGCRFFMVTGDFGLTAAAISRQVGIITMRAEPDSFMDIVTRAKDAPPDLSLSTRNIDNRIQSSLVLEGRDLIQLTEAHWDVVARYEEIVFARTTPEQKLSIVNAFQKRDNVVAVTGDGVNDAPALKAADVGIAVVTGSDVAIEASDLVLMGNFDSITDGIRLGRLVFQNLQKVITYLLPAGSWSEVWPVVLNVFFGVPLPLTAFLMIIICCFTDLLPCLSLILEQEEFDLLQLPPRNHKTDHLINMKIYTQSYFFIGVMETIAAHSMFFLYMWKYAGIPVSALFFAFEKYSVGFYGHTQDELTRFNRVGQSVYFVTLVILQWGNLLSVRNKRLSIFQADPFRAKRRNPWLFAGALCALVIAIFVTEVPGIQKLFLTASVPTEFWLIPLPLALGILAMDEVRKLLVRTFPNGPVARIAW</sequence>
<feature type="domain" description="Cation-transporting P-type ATPase N-terminal" evidence="10">
    <location>
        <begin position="237"/>
        <end position="310"/>
    </location>
</feature>
<feature type="transmembrane region" description="Helical" evidence="9">
    <location>
        <begin position="1186"/>
        <end position="1209"/>
    </location>
</feature>
<keyword evidence="5" id="KW-0067">ATP-binding</keyword>
<evidence type="ECO:0000256" key="3">
    <source>
        <dbReference type="ARBA" id="ARBA00022692"/>
    </source>
</evidence>
<dbReference type="PANTHER" id="PTHR43294">
    <property type="entry name" value="SODIUM/POTASSIUM-TRANSPORTING ATPASE SUBUNIT ALPHA"/>
    <property type="match status" value="1"/>
</dbReference>
<evidence type="ECO:0000256" key="5">
    <source>
        <dbReference type="ARBA" id="ARBA00022840"/>
    </source>
</evidence>
<dbReference type="InterPro" id="IPR004014">
    <property type="entry name" value="ATPase_P-typ_cation-transptr_N"/>
</dbReference>
<dbReference type="SMART" id="SM00831">
    <property type="entry name" value="Cation_ATPase_N"/>
    <property type="match status" value="1"/>
</dbReference>
<dbReference type="InterPro" id="IPR044492">
    <property type="entry name" value="P_typ_ATPase_HD_dom"/>
</dbReference>
<reference evidence="11" key="1">
    <citation type="submission" date="2018-04" db="EMBL/GenBank/DDBJ databases">
        <title>Whole genome sequencing of Hypsizygus marmoreus.</title>
        <authorList>
            <person name="Choi I.-G."/>
            <person name="Min B."/>
            <person name="Kim J.-G."/>
            <person name="Kim S."/>
            <person name="Oh Y.-L."/>
            <person name="Kong W.-S."/>
            <person name="Park H."/>
            <person name="Jeong J."/>
            <person name="Song E.-S."/>
        </authorList>
    </citation>
    <scope>NUCLEOTIDE SEQUENCE [LARGE SCALE GENOMIC DNA]</scope>
    <source>
        <strain evidence="11">51987-8</strain>
    </source>
</reference>
<dbReference type="InterPro" id="IPR023298">
    <property type="entry name" value="ATPase_P-typ_TM_dom_sf"/>
</dbReference>
<dbReference type="FunFam" id="3.40.50.1000:FF:000001">
    <property type="entry name" value="Phospholipid-transporting ATPase IC"/>
    <property type="match status" value="1"/>
</dbReference>
<dbReference type="Pfam" id="PF00689">
    <property type="entry name" value="Cation_ATPase_C"/>
    <property type="match status" value="1"/>
</dbReference>
<dbReference type="NCBIfam" id="TIGR01494">
    <property type="entry name" value="ATPase_P-type"/>
    <property type="match status" value="2"/>
</dbReference>
<dbReference type="Gene3D" id="3.40.50.1000">
    <property type="entry name" value="HAD superfamily/HAD-like"/>
    <property type="match status" value="1"/>
</dbReference>
<keyword evidence="12" id="KW-1185">Reference proteome</keyword>
<dbReference type="SFLD" id="SFLDF00027">
    <property type="entry name" value="p-type_atpase"/>
    <property type="match status" value="1"/>
</dbReference>
<dbReference type="InterPro" id="IPR023214">
    <property type="entry name" value="HAD_sf"/>
</dbReference>
<evidence type="ECO:0000256" key="4">
    <source>
        <dbReference type="ARBA" id="ARBA00022741"/>
    </source>
</evidence>
<dbReference type="GO" id="GO:0016887">
    <property type="term" value="F:ATP hydrolysis activity"/>
    <property type="evidence" value="ECO:0007669"/>
    <property type="project" value="InterPro"/>
</dbReference>
<dbReference type="Gene3D" id="2.70.150.10">
    <property type="entry name" value="Calcium-transporting ATPase, cytoplasmic transduction domain A"/>
    <property type="match status" value="1"/>
</dbReference>
<dbReference type="InterPro" id="IPR023299">
    <property type="entry name" value="ATPase_P-typ_cyto_dom_N"/>
</dbReference>
<feature type="transmembrane region" description="Helical" evidence="9">
    <location>
        <begin position="519"/>
        <end position="548"/>
    </location>
</feature>
<dbReference type="STRING" id="39966.A0A369JEG4"/>
<organism evidence="11 12">
    <name type="scientific">Hypsizygus marmoreus</name>
    <name type="common">White beech mushroom</name>
    <name type="synonym">Agaricus marmoreus</name>
    <dbReference type="NCBI Taxonomy" id="39966"/>
    <lineage>
        <taxon>Eukaryota</taxon>
        <taxon>Fungi</taxon>
        <taxon>Dikarya</taxon>
        <taxon>Basidiomycota</taxon>
        <taxon>Agaricomycotina</taxon>
        <taxon>Agaricomycetes</taxon>
        <taxon>Agaricomycetidae</taxon>
        <taxon>Agaricales</taxon>
        <taxon>Tricholomatineae</taxon>
        <taxon>Lyophyllaceae</taxon>
        <taxon>Hypsizygus</taxon>
    </lineage>
</organism>
<dbReference type="Gene3D" id="3.40.1110.10">
    <property type="entry name" value="Calcium-transporting ATPase, cytoplasmic domain N"/>
    <property type="match status" value="1"/>
</dbReference>
<dbReference type="InterPro" id="IPR059000">
    <property type="entry name" value="ATPase_P-type_domA"/>
</dbReference>
<dbReference type="GO" id="GO:0005886">
    <property type="term" value="C:plasma membrane"/>
    <property type="evidence" value="ECO:0007669"/>
    <property type="project" value="UniProtKB-SubCell"/>
</dbReference>
<dbReference type="PROSITE" id="PS00154">
    <property type="entry name" value="ATPASE_E1_E2"/>
    <property type="match status" value="1"/>
</dbReference>
<dbReference type="SFLD" id="SFLDG00002">
    <property type="entry name" value="C1.7:_P-type_atpase_like"/>
    <property type="match status" value="1"/>
</dbReference>
<evidence type="ECO:0000256" key="8">
    <source>
        <dbReference type="ARBA" id="ARBA00023136"/>
    </source>
</evidence>
<dbReference type="PRINTS" id="PR00121">
    <property type="entry name" value="NAKATPASE"/>
</dbReference>
<evidence type="ECO:0000313" key="12">
    <source>
        <dbReference type="Proteomes" id="UP000076154"/>
    </source>
</evidence>
<dbReference type="InterPro" id="IPR008250">
    <property type="entry name" value="ATPase_P-typ_transduc_dom_A_sf"/>
</dbReference>
<keyword evidence="8 9" id="KW-0472">Membrane</keyword>
<evidence type="ECO:0000256" key="2">
    <source>
        <dbReference type="ARBA" id="ARBA00022475"/>
    </source>
</evidence>
<dbReference type="Pfam" id="PF00690">
    <property type="entry name" value="Cation_ATPase_N"/>
    <property type="match status" value="1"/>
</dbReference>
<dbReference type="Gene3D" id="1.20.1110.10">
    <property type="entry name" value="Calcium-transporting ATPase, transmembrane domain"/>
    <property type="match status" value="1"/>
</dbReference>
<keyword evidence="7 9" id="KW-1133">Transmembrane helix</keyword>
<keyword evidence="6" id="KW-1278">Translocase</keyword>
<accession>A0A369JEG4</accession>
<dbReference type="EMBL" id="LUEZ02000076">
    <property type="protein sequence ID" value="RDB19722.1"/>
    <property type="molecule type" value="Genomic_DNA"/>
</dbReference>
<evidence type="ECO:0000256" key="1">
    <source>
        <dbReference type="ARBA" id="ARBA00004651"/>
    </source>
</evidence>
<dbReference type="InterPro" id="IPR018303">
    <property type="entry name" value="ATPase_P-typ_P_site"/>
</dbReference>
<feature type="transmembrane region" description="Helical" evidence="9">
    <location>
        <begin position="986"/>
        <end position="1008"/>
    </location>
</feature>
<feature type="transmembrane region" description="Helical" evidence="9">
    <location>
        <begin position="1014"/>
        <end position="1036"/>
    </location>
</feature>
<dbReference type="GO" id="GO:0005391">
    <property type="term" value="F:P-type sodium:potassium-exchanging transporter activity"/>
    <property type="evidence" value="ECO:0007669"/>
    <property type="project" value="TreeGrafter"/>
</dbReference>
<proteinExistence type="predicted"/>
<dbReference type="Proteomes" id="UP000076154">
    <property type="component" value="Unassembled WGS sequence"/>
</dbReference>
<feature type="transmembrane region" description="Helical" evidence="9">
    <location>
        <begin position="1124"/>
        <end position="1141"/>
    </location>
</feature>
<dbReference type="InterPro" id="IPR001757">
    <property type="entry name" value="P_typ_ATPase"/>
</dbReference>
<dbReference type="SUPFAM" id="SSF81660">
    <property type="entry name" value="Metal cation-transporting ATPase, ATP-binding domain N"/>
    <property type="match status" value="1"/>
</dbReference>
<dbReference type="GO" id="GO:0006883">
    <property type="term" value="P:intracellular sodium ion homeostasis"/>
    <property type="evidence" value="ECO:0007669"/>
    <property type="project" value="TreeGrafter"/>
</dbReference>
<name>A0A369JEG4_HYPMA</name>
<comment type="subcellular location">
    <subcellularLocation>
        <location evidence="1">Cell membrane</location>
        <topology evidence="1">Multi-pass membrane protein</topology>
    </subcellularLocation>
</comment>
<dbReference type="InterPro" id="IPR006068">
    <property type="entry name" value="ATPase_P-typ_cation-transptr_C"/>
</dbReference>
<feature type="transmembrane region" description="Helical" evidence="9">
    <location>
        <begin position="485"/>
        <end position="507"/>
    </location>
</feature>
<dbReference type="OrthoDB" id="158672at2759"/>
<dbReference type="SFLD" id="SFLDS00003">
    <property type="entry name" value="Haloacid_Dehalogenase"/>
    <property type="match status" value="1"/>
</dbReference>
<dbReference type="GO" id="GO:0036376">
    <property type="term" value="P:sodium ion export across plasma membrane"/>
    <property type="evidence" value="ECO:0007669"/>
    <property type="project" value="TreeGrafter"/>
</dbReference>
<dbReference type="SUPFAM" id="SSF56784">
    <property type="entry name" value="HAD-like"/>
    <property type="match status" value="1"/>
</dbReference>
<dbReference type="AlphaFoldDB" id="A0A369JEG4"/>
<keyword evidence="2" id="KW-1003">Cell membrane</keyword>
<dbReference type="InterPro" id="IPR050510">
    <property type="entry name" value="Cation_transp_ATPase_P-type"/>
</dbReference>
<feature type="transmembrane region" description="Helical" evidence="9">
    <location>
        <begin position="1066"/>
        <end position="1086"/>
    </location>
</feature>
<evidence type="ECO:0000259" key="10">
    <source>
        <dbReference type="SMART" id="SM00831"/>
    </source>
</evidence>
<dbReference type="InParanoid" id="A0A369JEG4"/>
<dbReference type="GO" id="GO:0030007">
    <property type="term" value="P:intracellular potassium ion homeostasis"/>
    <property type="evidence" value="ECO:0007669"/>
    <property type="project" value="TreeGrafter"/>
</dbReference>
<evidence type="ECO:0000313" key="11">
    <source>
        <dbReference type="EMBL" id="RDB19722.1"/>
    </source>
</evidence>
<protein>
    <submittedName>
        <fullName evidence="11">Sodium/potassium-transporting ATPase subunit alpha</fullName>
    </submittedName>
</protein>
<keyword evidence="3 9" id="KW-0812">Transmembrane</keyword>
<feature type="transmembrane region" description="Helical" evidence="9">
    <location>
        <begin position="286"/>
        <end position="309"/>
    </location>
</feature>
<gene>
    <name evidence="11" type="primary">AT1A</name>
    <name evidence="11" type="ORF">Hypma_013190</name>
</gene>
<dbReference type="GO" id="GO:0005524">
    <property type="term" value="F:ATP binding"/>
    <property type="evidence" value="ECO:0007669"/>
    <property type="project" value="UniProtKB-KW"/>
</dbReference>
<dbReference type="PRINTS" id="PR00119">
    <property type="entry name" value="CATATPASE"/>
</dbReference>
<feature type="transmembrane region" description="Helical" evidence="9">
    <location>
        <begin position="321"/>
        <end position="340"/>
    </location>
</feature>
<dbReference type="GO" id="GO:1990573">
    <property type="term" value="P:potassium ion import across plasma membrane"/>
    <property type="evidence" value="ECO:0007669"/>
    <property type="project" value="TreeGrafter"/>
</dbReference>
<comment type="caution">
    <text evidence="11">The sequence shown here is derived from an EMBL/GenBank/DDBJ whole genome shotgun (WGS) entry which is preliminary data.</text>
</comment>
<dbReference type="PANTHER" id="PTHR43294:SF21">
    <property type="entry name" value="CATION TRANSPORTING ATPASE"/>
    <property type="match status" value="1"/>
</dbReference>